<feature type="region of interest" description="Disordered" evidence="1">
    <location>
        <begin position="108"/>
        <end position="148"/>
    </location>
</feature>
<evidence type="ECO:0000313" key="2">
    <source>
        <dbReference type="EMBL" id="KUG09925.1"/>
    </source>
</evidence>
<proteinExistence type="predicted"/>
<comment type="caution">
    <text evidence="2">The sequence shown here is derived from an EMBL/GenBank/DDBJ whole genome shotgun (WGS) entry which is preliminary data.</text>
</comment>
<reference evidence="2" key="1">
    <citation type="journal article" date="2015" name="Proc. Natl. Acad. Sci. U.S.A.">
        <title>Networks of energetic and metabolic interactions define dynamics in microbial communities.</title>
        <authorList>
            <person name="Embree M."/>
            <person name="Liu J.K."/>
            <person name="Al-Bassam M.M."/>
            <person name="Zengler K."/>
        </authorList>
    </citation>
    <scope>NUCLEOTIDE SEQUENCE</scope>
</reference>
<name>A0A0W8EMU8_9ZZZZ</name>
<gene>
    <name evidence="2" type="ORF">ASZ90_016607</name>
</gene>
<evidence type="ECO:0000256" key="1">
    <source>
        <dbReference type="SAM" id="MobiDB-lite"/>
    </source>
</evidence>
<protein>
    <submittedName>
        <fullName evidence="2">Uncharacterized protein</fullName>
    </submittedName>
</protein>
<sequence length="148" mass="16358">MIPCSAMVASSIPRLPRRPPCTFGCRVFTRPSIISVEPVYAETSVNAIPASFRTVPVPPEESIFTPCFPSARASSRIPCLSHTERSAHFMVRVLETIPYECDAAKQEDELNGTRSAGHGWSGAHEKQGDESALHSQSDRGVSRRYRKR</sequence>
<feature type="compositionally biased region" description="Basic and acidic residues" evidence="1">
    <location>
        <begin position="123"/>
        <end position="141"/>
    </location>
</feature>
<organism evidence="2">
    <name type="scientific">hydrocarbon metagenome</name>
    <dbReference type="NCBI Taxonomy" id="938273"/>
    <lineage>
        <taxon>unclassified sequences</taxon>
        <taxon>metagenomes</taxon>
        <taxon>ecological metagenomes</taxon>
    </lineage>
</organism>
<dbReference type="AlphaFoldDB" id="A0A0W8EMU8"/>
<accession>A0A0W8EMU8</accession>
<dbReference type="EMBL" id="LNQE01001750">
    <property type="protein sequence ID" value="KUG09925.1"/>
    <property type="molecule type" value="Genomic_DNA"/>
</dbReference>